<feature type="transmembrane region" description="Helical" evidence="5">
    <location>
        <begin position="232"/>
        <end position="253"/>
    </location>
</feature>
<feature type="transmembrane region" description="Helical" evidence="5">
    <location>
        <begin position="88"/>
        <end position="108"/>
    </location>
</feature>
<gene>
    <name evidence="6" type="ORF">Cvel_26872</name>
</gene>
<accession>A0A0G4HEW7</accession>
<dbReference type="VEuPathDB" id="CryptoDB:Cvel_26872"/>
<dbReference type="EMBL" id="CDMZ01002486">
    <property type="protein sequence ID" value="CEM42589.1"/>
    <property type="molecule type" value="Genomic_DNA"/>
</dbReference>
<dbReference type="AlphaFoldDB" id="A0A0G4HEW7"/>
<evidence type="ECO:0000256" key="4">
    <source>
        <dbReference type="ARBA" id="ARBA00023136"/>
    </source>
</evidence>
<keyword evidence="3 5" id="KW-1133">Transmembrane helix</keyword>
<evidence type="ECO:0000256" key="2">
    <source>
        <dbReference type="ARBA" id="ARBA00022692"/>
    </source>
</evidence>
<proteinExistence type="predicted"/>
<evidence type="ECO:0000256" key="1">
    <source>
        <dbReference type="ARBA" id="ARBA00004141"/>
    </source>
</evidence>
<dbReference type="PANTHER" id="PTHR30238:SF0">
    <property type="entry name" value="THYLAKOID MEMBRANE PROTEIN TERC, CHLOROPLASTIC"/>
    <property type="match status" value="1"/>
</dbReference>
<dbReference type="Pfam" id="PF03741">
    <property type="entry name" value="TerC"/>
    <property type="match status" value="1"/>
</dbReference>
<reference evidence="6" key="1">
    <citation type="submission" date="2014-11" db="EMBL/GenBank/DDBJ databases">
        <authorList>
            <person name="Otto D Thomas"/>
            <person name="Naeem Raeece"/>
        </authorList>
    </citation>
    <scope>NUCLEOTIDE SEQUENCE</scope>
</reference>
<comment type="subcellular location">
    <subcellularLocation>
        <location evidence="1">Membrane</location>
        <topology evidence="1">Multi-pass membrane protein</topology>
    </subcellularLocation>
</comment>
<dbReference type="PhylomeDB" id="A0A0G4HEW7"/>
<feature type="transmembrane region" description="Helical" evidence="5">
    <location>
        <begin position="290"/>
        <end position="308"/>
    </location>
</feature>
<sequence length="326" mass="35673">MLDLDAEALEAFPEDTLKDIEDAASRLALYAGAAAFFGVGVWLLRSSDAGLEFFASYLTEYSLSIDNLFVFLIIFRYFKVPVLAQEKVLNYGIGTAALLRFSFLYLGVEILEKFKPAFLIFAVILIGNSLKTLYSVWKGDDEDEDEDLSDNKIVQLAKAVIPFQDKFDGDRFFATTIEEQDVTLESGETKRQRKLKVRATPLLLALIVIELSDILFATDSVPAVLGITTDVFVAYTSNLFAVFGLRSLYFLLAEGLTNLTMLEPAIGLVMGFIGAKIVFEFMGYEVSTATELLVVGGLLGGGVGLSMLTKEGEGNDEQTSTPSGKS</sequence>
<evidence type="ECO:0000256" key="5">
    <source>
        <dbReference type="SAM" id="Phobius"/>
    </source>
</evidence>
<dbReference type="InterPro" id="IPR005496">
    <property type="entry name" value="Integral_membrane_TerC"/>
</dbReference>
<evidence type="ECO:0000313" key="6">
    <source>
        <dbReference type="EMBL" id="CEM42589.1"/>
    </source>
</evidence>
<feature type="transmembrane region" description="Helical" evidence="5">
    <location>
        <begin position="265"/>
        <end position="284"/>
    </location>
</feature>
<dbReference type="GO" id="GO:0016020">
    <property type="term" value="C:membrane"/>
    <property type="evidence" value="ECO:0007669"/>
    <property type="project" value="UniProtKB-SubCell"/>
</dbReference>
<dbReference type="PANTHER" id="PTHR30238">
    <property type="entry name" value="MEMBRANE BOUND PREDICTED REDOX MODULATOR"/>
    <property type="match status" value="1"/>
</dbReference>
<feature type="transmembrane region" description="Helical" evidence="5">
    <location>
        <begin position="27"/>
        <end position="45"/>
    </location>
</feature>
<keyword evidence="4 5" id="KW-0472">Membrane</keyword>
<dbReference type="NCBIfam" id="TIGR03718">
    <property type="entry name" value="R_switched_Alx"/>
    <property type="match status" value="1"/>
</dbReference>
<keyword evidence="2 5" id="KW-0812">Transmembrane</keyword>
<feature type="transmembrane region" description="Helical" evidence="5">
    <location>
        <begin position="57"/>
        <end position="76"/>
    </location>
</feature>
<dbReference type="InterPro" id="IPR022369">
    <property type="entry name" value="Integral_membrane_TerC_rswitch"/>
</dbReference>
<feature type="transmembrane region" description="Helical" evidence="5">
    <location>
        <begin position="114"/>
        <end position="130"/>
    </location>
</feature>
<protein>
    <submittedName>
        <fullName evidence="6">Uncharacterized protein</fullName>
    </submittedName>
</protein>
<organism evidence="6">
    <name type="scientific">Chromera velia CCMP2878</name>
    <dbReference type="NCBI Taxonomy" id="1169474"/>
    <lineage>
        <taxon>Eukaryota</taxon>
        <taxon>Sar</taxon>
        <taxon>Alveolata</taxon>
        <taxon>Colpodellida</taxon>
        <taxon>Chromeraceae</taxon>
        <taxon>Chromera</taxon>
    </lineage>
</organism>
<feature type="transmembrane region" description="Helical" evidence="5">
    <location>
        <begin position="199"/>
        <end position="217"/>
    </location>
</feature>
<name>A0A0G4HEW7_9ALVE</name>
<evidence type="ECO:0000256" key="3">
    <source>
        <dbReference type="ARBA" id="ARBA00022989"/>
    </source>
</evidence>